<dbReference type="InterPro" id="IPR013887">
    <property type="entry name" value="UPF0592"/>
</dbReference>
<feature type="region of interest" description="Disordered" evidence="1">
    <location>
        <begin position="539"/>
        <end position="618"/>
    </location>
</feature>
<feature type="compositionally biased region" description="Low complexity" evidence="1">
    <location>
        <begin position="561"/>
        <end position="601"/>
    </location>
</feature>
<evidence type="ECO:0000256" key="1">
    <source>
        <dbReference type="SAM" id="MobiDB-lite"/>
    </source>
</evidence>
<accession>A0A196SK12</accession>
<organism evidence="2 3">
    <name type="scientific">Blastocystis sp. subtype 1 (strain ATCC 50177 / NandII)</name>
    <dbReference type="NCBI Taxonomy" id="478820"/>
    <lineage>
        <taxon>Eukaryota</taxon>
        <taxon>Sar</taxon>
        <taxon>Stramenopiles</taxon>
        <taxon>Bigyra</taxon>
        <taxon>Opalozoa</taxon>
        <taxon>Opalinata</taxon>
        <taxon>Blastocystidae</taxon>
        <taxon>Blastocystis</taxon>
    </lineage>
</organism>
<dbReference type="Proteomes" id="UP000078348">
    <property type="component" value="Unassembled WGS sequence"/>
</dbReference>
<protein>
    <submittedName>
        <fullName evidence="2">Uncharacterized protein</fullName>
    </submittedName>
</protein>
<dbReference type="Pfam" id="PF08578">
    <property type="entry name" value="DUF1765"/>
    <property type="match status" value="1"/>
</dbReference>
<proteinExistence type="predicted"/>
<evidence type="ECO:0000313" key="2">
    <source>
        <dbReference type="EMBL" id="OAO17390.1"/>
    </source>
</evidence>
<name>A0A196SK12_BLAHN</name>
<feature type="compositionally biased region" description="Basic residues" evidence="1">
    <location>
        <begin position="690"/>
        <end position="703"/>
    </location>
</feature>
<dbReference type="OrthoDB" id="70340at2759"/>
<evidence type="ECO:0000313" key="3">
    <source>
        <dbReference type="Proteomes" id="UP000078348"/>
    </source>
</evidence>
<reference evidence="2 3" key="1">
    <citation type="submission" date="2016-05" db="EMBL/GenBank/DDBJ databases">
        <title>Nuclear genome of Blastocystis sp. subtype 1 NandII.</title>
        <authorList>
            <person name="Gentekaki E."/>
            <person name="Curtis B."/>
            <person name="Stairs C."/>
            <person name="Eme L."/>
            <person name="Herman E."/>
            <person name="Klimes V."/>
            <person name="Arias M.C."/>
            <person name="Elias M."/>
            <person name="Hilliou F."/>
            <person name="Klute M."/>
            <person name="Malik S.-B."/>
            <person name="Pightling A."/>
            <person name="Rachubinski R."/>
            <person name="Salas D."/>
            <person name="Schlacht A."/>
            <person name="Suga H."/>
            <person name="Archibald J."/>
            <person name="Ball S.G."/>
            <person name="Clark G."/>
            <person name="Dacks J."/>
            <person name="Van Der Giezen M."/>
            <person name="Tsaousis A."/>
            <person name="Roger A."/>
        </authorList>
    </citation>
    <scope>NUCLEOTIDE SEQUENCE [LARGE SCALE GENOMIC DNA]</scope>
    <source>
        <strain evidence="3">ATCC 50177 / NandII</strain>
    </source>
</reference>
<comment type="caution">
    <text evidence="2">The sequence shown here is derived from an EMBL/GenBank/DDBJ whole genome shotgun (WGS) entry which is preliminary data.</text>
</comment>
<keyword evidence="3" id="KW-1185">Reference proteome</keyword>
<dbReference type="EMBL" id="LXWW01000033">
    <property type="protein sequence ID" value="OAO17390.1"/>
    <property type="molecule type" value="Genomic_DNA"/>
</dbReference>
<dbReference type="PANTHER" id="PTHR35397:SF1">
    <property type="entry name" value="ARMADILLO-LIKE HELICAL DOMAIN-CONTAINING PROTEIN"/>
    <property type="match status" value="1"/>
</dbReference>
<feature type="region of interest" description="Disordered" evidence="1">
    <location>
        <begin position="656"/>
        <end position="703"/>
    </location>
</feature>
<feature type="compositionally biased region" description="Low complexity" evidence="1">
    <location>
        <begin position="673"/>
        <end position="689"/>
    </location>
</feature>
<dbReference type="AlphaFoldDB" id="A0A196SK12"/>
<gene>
    <name evidence="2" type="ORF">AV274_0907</name>
</gene>
<dbReference type="PANTHER" id="PTHR35397">
    <property type="entry name" value="C2 DOMAIN-CONTAINING PROTEIN-RELATED"/>
    <property type="match status" value="1"/>
</dbReference>
<sequence>MMDMMRRVQSRSQQLLMKYLILVVMRREFTLRYNGITDVLPNPESKLFETCLHYLRLLRRLLFLVPRVIEQNTPSTRSFVCRLLILCTYRFPSFRRMLLEDMEELIPSRYHMDVDMVDLVVFRTSDSSVCNKYEDYMAHCNVSNDYAPGDISPLYYSSVSTVAEGNDRPSISRNSPFPHSKSRENLSAMGELSIPPPYVLRPLVECMDIDEEDGISKDAVDARKAFRKKNAHGSKMAADAADDDNPFSTSSTSSLLKKSLKNCIEEESSLNFRFPSLCVTPFIELSRFIRSRGKEKAYRRFVKRNPDFFLWGEIESILGDDALQELPMEWTNHFMDTHCLLHQYLSCFIDFAEEFTAKEPNKGLFWEAIPGSFMYLQLFFTVYQYDIVRHSSKYIMMKNGEDSFSFQSYAKECIRHYLLNPRLVNKMVLILFTSCKRNILYDVFNTLFILDQLFFFIRGQPTGYDHYRFSLDFYTTMYKTKEVRCLIELQNANIDPSKTLILNPAMANLICRHGPPRNHNPAKVIVQDIKRSSGVGELVNAIHPPGAEPGPWAQRVCGEVQSPSRSPQNASNNSQNDSNNPQNNNPQHPNNPHNTANNPQHTPEETTEPLSLRAESQPSRLLLKRQSSALLLDAQDMDKVVKEEVVLQSNDGSLFSVQTTSEPSLPHSDSESSTDLSQASTLSTSSSTSRRLHHLHSNSHAPHRNLPQNLIQIVSLHSQPLFHNEGYFTLYQAIEYLIQKKVVTSRGEASNLLMLLMQSGIIEYHHFIRRFHTTTLHVRPLEDLPVWEEPELCPFMHFHFAPEFNYPFLFSMFSTLLEHEHTAILEKTLVVIYQNIDFFCGERRYQLFRDVLLPHAPALFSHWSPNVRQVFHRILVYKMYHSRRAYLPVCNSCEWLAILFGVFRRRYSKVEDARDRDVFAEIESIFGITVDVDKKVKEHLFRIDQEIQNSIIQCYQGIDEKLFNQRTDVAMRVKRINECCNVSEKRESQAVDMLLSHFENVFLFQLIGQVDKHPNLFTFRDCLEAFKNFVRTAPPLLQRELHRQLTFAKNYPILPENQQPYFWTSIMEYLSVLGVYELEMEHTQKKKGFFSRIFSKTTYAELVEKMETYVEDTNSDLSFILAPTYLM</sequence>